<dbReference type="Proteomes" id="UP000192575">
    <property type="component" value="Unassembled WGS sequence"/>
</dbReference>
<name>A0A1V9RBH1_9LACO</name>
<organism evidence="1 2">
    <name type="scientific">Ligilactobacillus salivarius</name>
    <dbReference type="NCBI Taxonomy" id="1624"/>
    <lineage>
        <taxon>Bacteria</taxon>
        <taxon>Bacillati</taxon>
        <taxon>Bacillota</taxon>
        <taxon>Bacilli</taxon>
        <taxon>Lactobacillales</taxon>
        <taxon>Lactobacillaceae</taxon>
        <taxon>Ligilactobacillus</taxon>
    </lineage>
</organism>
<accession>A0A1V9RBH1</accession>
<gene>
    <name evidence="1" type="ORF">B6U56_04460</name>
</gene>
<evidence type="ECO:0000313" key="1">
    <source>
        <dbReference type="EMBL" id="OQQ90542.1"/>
    </source>
</evidence>
<reference evidence="1 2" key="1">
    <citation type="submission" date="2017-03" db="EMBL/GenBank/DDBJ databases">
        <title>Phylogenomics and comparative genomics of Lactobacillus salivarius, a mammalian gut commensal.</title>
        <authorList>
            <person name="Harris H.M."/>
        </authorList>
    </citation>
    <scope>NUCLEOTIDE SEQUENCE [LARGE SCALE GENOMIC DNA]</scope>
    <source>
        <strain evidence="1 2">JCM 1047</strain>
    </source>
</reference>
<dbReference type="RefSeq" id="WP_081534357.1">
    <property type="nucleotide sequence ID" value="NZ_CP027644.1"/>
</dbReference>
<comment type="caution">
    <text evidence="1">The sequence shown here is derived from an EMBL/GenBank/DDBJ whole genome shotgun (WGS) entry which is preliminary data.</text>
</comment>
<protein>
    <submittedName>
        <fullName evidence="1">Uncharacterized protein</fullName>
    </submittedName>
</protein>
<evidence type="ECO:0000313" key="2">
    <source>
        <dbReference type="Proteomes" id="UP000192575"/>
    </source>
</evidence>
<dbReference type="AlphaFoldDB" id="A0A1V9RBH1"/>
<sequence>MITVNELQNFLENNERQILAMDNANLLKINAIDEETGVNIPGISYICYVALPVGVTPVSQYSSINGTDLLGIYDKENKKLYYKRISSLILNDKLKSVVDEIGSINFKNLYRLVVKEVDKILQKEYKSLRVQKQIENYNYKNSDFKKSFIEQRIEAFFEKGVTVYGKNKDYELKLTAYDYAKLISDKKYAKDLAMRYLFNKPEYRDVTNFEVNIEDYIYRQAKLNFNRNINLNDNDKKLMSLFKGISEANNARTIKIEYQKGNKSTEITVNIDEMRQQYDYSDGYCFSNYAITTLKAAKKFEKDFRDEEDNRFGDILLKGIKKVKYGRKVLFEEK</sequence>
<proteinExistence type="predicted"/>
<dbReference type="EMBL" id="NBEF01000017">
    <property type="protein sequence ID" value="OQQ90542.1"/>
    <property type="molecule type" value="Genomic_DNA"/>
</dbReference>